<dbReference type="InterPro" id="IPR036249">
    <property type="entry name" value="Thioredoxin-like_sf"/>
</dbReference>
<feature type="transmembrane region" description="Helical" evidence="10">
    <location>
        <begin position="241"/>
        <end position="264"/>
    </location>
</feature>
<dbReference type="InterPro" id="IPR012932">
    <property type="entry name" value="VKOR"/>
</dbReference>
<evidence type="ECO:0000256" key="4">
    <source>
        <dbReference type="ARBA" id="ARBA00022719"/>
    </source>
</evidence>
<evidence type="ECO:0000256" key="8">
    <source>
        <dbReference type="ARBA" id="ARBA00023157"/>
    </source>
</evidence>
<feature type="transmembrane region" description="Helical" evidence="10">
    <location>
        <begin position="131"/>
        <end position="151"/>
    </location>
</feature>
<keyword evidence="4" id="KW-0874">Quinone</keyword>
<sequence length="530" mass="59852">MNKQHQLVFEDIVRRWLRSLGIKTHRQFIARELQTHPDYPTLASLTDLLDRGGMRYCATESERASIMDFNYPLLAHVNQGGNDYLVQVDKPAAFESDEKLRNNWSGIVVFAEEKAQWEVPENTKLLQRQHAFTAMGIIAGLLVLAAVGSAFNFSLGLASLTWGILALAGLTFGIFTITTELGMQIGIVNEVCNSIGGRAGCKAVLRSKLAKVYGSITVADLALSYFLAQFVFFVAAAWYPALMAMLMVIAMPLILVAGASLIIQKFRLKRWCALCLVIVGVLCLQSVLAFAFFSDAFSLLQPLTIGYFFMVQGLFCLALQPVKAYLKDSTEKDNHAQDLLQWKRDPLLFIAQWERMQQVNTATMPHELHFGNPDAALELVVACNPFCGPCQYAHAVLDEICETYKDQLSVKVRFLSMEDRAENITEAVTAIFQCARGLQSQEEVAHMLSDWFRYMNLDKWRKRWQYNTSLDVKDQLVAHRRWMNEVGLKGTPTFYINGRRMPKRYVLKDLMHLVPILAASEIALQPQDNL</sequence>
<dbReference type="STRING" id="536979.SAMN04488055_0399"/>
<dbReference type="RefSeq" id="WP_074237497.1">
    <property type="nucleotide sequence ID" value="NZ_FSRA01000001.1"/>
</dbReference>
<keyword evidence="5 10" id="KW-1133">Transmembrane helix</keyword>
<dbReference type="EMBL" id="FSRA01000001">
    <property type="protein sequence ID" value="SIN66713.1"/>
    <property type="molecule type" value="Genomic_DNA"/>
</dbReference>
<dbReference type="Gene3D" id="3.40.30.10">
    <property type="entry name" value="Glutaredoxin"/>
    <property type="match status" value="1"/>
</dbReference>
<dbReference type="CDD" id="cd02972">
    <property type="entry name" value="DsbA_family"/>
    <property type="match status" value="1"/>
</dbReference>
<keyword evidence="8" id="KW-1015">Disulfide bond</keyword>
<keyword evidence="9" id="KW-0676">Redox-active center</keyword>
<evidence type="ECO:0000259" key="11">
    <source>
        <dbReference type="Pfam" id="PF07884"/>
    </source>
</evidence>
<proteinExistence type="inferred from homology"/>
<keyword evidence="7 10" id="KW-0472">Membrane</keyword>
<dbReference type="OrthoDB" id="1100563at2"/>
<feature type="transmembrane region" description="Helical" evidence="10">
    <location>
        <begin position="212"/>
        <end position="235"/>
    </location>
</feature>
<comment type="subcellular location">
    <subcellularLocation>
        <location evidence="1">Membrane</location>
        <topology evidence="1">Multi-pass membrane protein</topology>
    </subcellularLocation>
</comment>
<dbReference type="GO" id="GO:0016020">
    <property type="term" value="C:membrane"/>
    <property type="evidence" value="ECO:0007669"/>
    <property type="project" value="UniProtKB-SubCell"/>
</dbReference>
<dbReference type="GO" id="GO:0048038">
    <property type="term" value="F:quinone binding"/>
    <property type="evidence" value="ECO:0007669"/>
    <property type="project" value="UniProtKB-KW"/>
</dbReference>
<dbReference type="Pfam" id="PF07884">
    <property type="entry name" value="VKOR"/>
    <property type="match status" value="1"/>
</dbReference>
<dbReference type="Pfam" id="PF13462">
    <property type="entry name" value="Thioredoxin_4"/>
    <property type="match status" value="1"/>
</dbReference>
<dbReference type="GO" id="GO:0016491">
    <property type="term" value="F:oxidoreductase activity"/>
    <property type="evidence" value="ECO:0007669"/>
    <property type="project" value="UniProtKB-KW"/>
</dbReference>
<feature type="domain" description="Vitamin K epoxide reductase" evidence="11">
    <location>
        <begin position="163"/>
        <end position="289"/>
    </location>
</feature>
<dbReference type="InterPro" id="IPR012336">
    <property type="entry name" value="Thioredoxin-like_fold"/>
</dbReference>
<protein>
    <submittedName>
        <fullName evidence="13">Thioredoxin</fullName>
    </submittedName>
</protein>
<evidence type="ECO:0000256" key="7">
    <source>
        <dbReference type="ARBA" id="ARBA00023136"/>
    </source>
</evidence>
<feature type="transmembrane region" description="Helical" evidence="10">
    <location>
        <begin position="299"/>
        <end position="319"/>
    </location>
</feature>
<name>A0A1N6D7L9_9BACT</name>
<dbReference type="SUPFAM" id="SSF52833">
    <property type="entry name" value="Thioredoxin-like"/>
    <property type="match status" value="1"/>
</dbReference>
<evidence type="ECO:0000313" key="13">
    <source>
        <dbReference type="EMBL" id="SIN66713.1"/>
    </source>
</evidence>
<reference evidence="13 14" key="1">
    <citation type="submission" date="2016-11" db="EMBL/GenBank/DDBJ databases">
        <authorList>
            <person name="Jaros S."/>
            <person name="Januszkiewicz K."/>
            <person name="Wedrychowicz H."/>
        </authorList>
    </citation>
    <scope>NUCLEOTIDE SEQUENCE [LARGE SCALE GENOMIC DNA]</scope>
    <source>
        <strain evidence="13 14">DSM 24787</strain>
    </source>
</reference>
<dbReference type="Gene3D" id="1.20.1440.130">
    <property type="entry name" value="VKOR domain"/>
    <property type="match status" value="1"/>
</dbReference>
<evidence type="ECO:0000256" key="9">
    <source>
        <dbReference type="ARBA" id="ARBA00023284"/>
    </source>
</evidence>
<evidence type="ECO:0000256" key="10">
    <source>
        <dbReference type="SAM" id="Phobius"/>
    </source>
</evidence>
<keyword evidence="6" id="KW-0560">Oxidoreductase</keyword>
<accession>A0A1N6D7L9</accession>
<evidence type="ECO:0000256" key="3">
    <source>
        <dbReference type="ARBA" id="ARBA00022692"/>
    </source>
</evidence>
<evidence type="ECO:0000259" key="12">
    <source>
        <dbReference type="Pfam" id="PF13462"/>
    </source>
</evidence>
<dbReference type="InterPro" id="IPR038354">
    <property type="entry name" value="VKOR_sf"/>
</dbReference>
<feature type="transmembrane region" description="Helical" evidence="10">
    <location>
        <begin position="271"/>
        <end position="293"/>
    </location>
</feature>
<gene>
    <name evidence="13" type="ORF">SAMN04488055_0399</name>
</gene>
<keyword evidence="14" id="KW-1185">Reference proteome</keyword>
<dbReference type="CDD" id="cd12921">
    <property type="entry name" value="VKOR_4"/>
    <property type="match status" value="1"/>
</dbReference>
<comment type="similarity">
    <text evidence="2">Belongs to the VKOR family.</text>
</comment>
<evidence type="ECO:0000256" key="2">
    <source>
        <dbReference type="ARBA" id="ARBA00006214"/>
    </source>
</evidence>
<evidence type="ECO:0000256" key="1">
    <source>
        <dbReference type="ARBA" id="ARBA00004141"/>
    </source>
</evidence>
<feature type="domain" description="Thioredoxin-like fold" evidence="12">
    <location>
        <begin position="365"/>
        <end position="503"/>
    </location>
</feature>
<evidence type="ECO:0000313" key="14">
    <source>
        <dbReference type="Proteomes" id="UP000185003"/>
    </source>
</evidence>
<evidence type="ECO:0000256" key="6">
    <source>
        <dbReference type="ARBA" id="ARBA00023002"/>
    </source>
</evidence>
<feature type="transmembrane region" description="Helical" evidence="10">
    <location>
        <begin position="157"/>
        <end position="177"/>
    </location>
</feature>
<organism evidence="13 14">
    <name type="scientific">Chitinophaga niabensis</name>
    <dbReference type="NCBI Taxonomy" id="536979"/>
    <lineage>
        <taxon>Bacteria</taxon>
        <taxon>Pseudomonadati</taxon>
        <taxon>Bacteroidota</taxon>
        <taxon>Chitinophagia</taxon>
        <taxon>Chitinophagales</taxon>
        <taxon>Chitinophagaceae</taxon>
        <taxon>Chitinophaga</taxon>
    </lineage>
</organism>
<keyword evidence="3 10" id="KW-0812">Transmembrane</keyword>
<dbReference type="Proteomes" id="UP000185003">
    <property type="component" value="Unassembled WGS sequence"/>
</dbReference>
<evidence type="ECO:0000256" key="5">
    <source>
        <dbReference type="ARBA" id="ARBA00022989"/>
    </source>
</evidence>
<dbReference type="AlphaFoldDB" id="A0A1N6D7L9"/>